<dbReference type="Proteomes" id="UP000887576">
    <property type="component" value="Unplaced"/>
</dbReference>
<proteinExistence type="predicted"/>
<evidence type="ECO:0000313" key="1">
    <source>
        <dbReference type="Proteomes" id="UP000887576"/>
    </source>
</evidence>
<dbReference type="WBParaSite" id="JU765_v2.g15199.t1">
    <property type="protein sequence ID" value="JU765_v2.g15199.t1"/>
    <property type="gene ID" value="JU765_v2.g15199"/>
</dbReference>
<organism evidence="1 2">
    <name type="scientific">Panagrolaimus sp. JU765</name>
    <dbReference type="NCBI Taxonomy" id="591449"/>
    <lineage>
        <taxon>Eukaryota</taxon>
        <taxon>Metazoa</taxon>
        <taxon>Ecdysozoa</taxon>
        <taxon>Nematoda</taxon>
        <taxon>Chromadorea</taxon>
        <taxon>Rhabditida</taxon>
        <taxon>Tylenchina</taxon>
        <taxon>Panagrolaimomorpha</taxon>
        <taxon>Panagrolaimoidea</taxon>
        <taxon>Panagrolaimidae</taxon>
        <taxon>Panagrolaimus</taxon>
    </lineage>
</organism>
<protein>
    <submittedName>
        <fullName evidence="2">Glucuronosyltransferase</fullName>
    </submittedName>
</protein>
<reference evidence="2" key="1">
    <citation type="submission" date="2022-11" db="UniProtKB">
        <authorList>
            <consortium name="WormBaseParasite"/>
        </authorList>
    </citation>
    <scope>IDENTIFICATION</scope>
</reference>
<sequence length="190" mass="22068">MLDKLFGKNVFDLHELFRNVDLMITNGHELVDISRPTIHKIVKIGGLAVKKPQKLNSHYNSAVYKNRGIGISLEVTELEETAVVHALKRVIFDSKIRENSRLLKDKLASYPFPGNQKFISWIEFVAKFKHFPEFDLHSTKMNFFQLHNLDVYMTILSGILIFAIFFVIIFKQTLSFLTNFIKNEPKIKIN</sequence>
<name>A0AC34QD98_9BILA</name>
<accession>A0AC34QD98</accession>
<evidence type="ECO:0000313" key="2">
    <source>
        <dbReference type="WBParaSite" id="JU765_v2.g15199.t1"/>
    </source>
</evidence>